<dbReference type="InterPro" id="IPR035075">
    <property type="entry name" value="PRMT5"/>
</dbReference>
<accession>A0AAW1H0L5</accession>
<proteinExistence type="predicted"/>
<dbReference type="AlphaFoldDB" id="A0AAW1H0L5"/>
<name>A0AAW1H0L5_SAPOF</name>
<evidence type="ECO:0000259" key="1">
    <source>
        <dbReference type="Pfam" id="PF05185"/>
    </source>
</evidence>
<dbReference type="EMBL" id="JBDFQZ010000013">
    <property type="protein sequence ID" value="KAK9668322.1"/>
    <property type="molecule type" value="Genomic_DNA"/>
</dbReference>
<evidence type="ECO:0000313" key="3">
    <source>
        <dbReference type="Proteomes" id="UP001443914"/>
    </source>
</evidence>
<dbReference type="Gene3D" id="3.40.50.150">
    <property type="entry name" value="Vaccinia Virus protein VP39"/>
    <property type="match status" value="1"/>
</dbReference>
<protein>
    <recommendedName>
        <fullName evidence="1">PRMT5 arginine-N-methyltransferase domain-containing protein</fullName>
    </recommendedName>
</protein>
<dbReference type="Proteomes" id="UP001443914">
    <property type="component" value="Unassembled WGS sequence"/>
</dbReference>
<organism evidence="2 3">
    <name type="scientific">Saponaria officinalis</name>
    <name type="common">Common soapwort</name>
    <name type="synonym">Lychnis saponaria</name>
    <dbReference type="NCBI Taxonomy" id="3572"/>
    <lineage>
        <taxon>Eukaryota</taxon>
        <taxon>Viridiplantae</taxon>
        <taxon>Streptophyta</taxon>
        <taxon>Embryophyta</taxon>
        <taxon>Tracheophyta</taxon>
        <taxon>Spermatophyta</taxon>
        <taxon>Magnoliopsida</taxon>
        <taxon>eudicotyledons</taxon>
        <taxon>Gunneridae</taxon>
        <taxon>Pentapetalae</taxon>
        <taxon>Caryophyllales</taxon>
        <taxon>Caryophyllaceae</taxon>
        <taxon>Caryophylleae</taxon>
        <taxon>Saponaria</taxon>
    </lineage>
</organism>
<keyword evidence="3" id="KW-1185">Reference proteome</keyword>
<dbReference type="InterPro" id="IPR029063">
    <property type="entry name" value="SAM-dependent_MTases_sf"/>
</dbReference>
<feature type="domain" description="PRMT5 arginine-N-methyltransferase" evidence="1">
    <location>
        <begin position="90"/>
        <end position="129"/>
    </location>
</feature>
<comment type="caution">
    <text evidence="2">The sequence shown here is derived from an EMBL/GenBank/DDBJ whole genome shotgun (WGS) entry which is preliminary data.</text>
</comment>
<sequence>MRVDLQCLDGRSTISIFSHKRLSVLVNKMSESGVRRSMDVIDQKADVTSRKTQICSTLFVAFFPNILTFDIHFSSLLKLGYKDFLQSPLQYQRAVGKALLDRVPDEKASSVTTVLMVVEAGRGPLAGVAALVQKRPMVP</sequence>
<evidence type="ECO:0000313" key="2">
    <source>
        <dbReference type="EMBL" id="KAK9668322.1"/>
    </source>
</evidence>
<dbReference type="Pfam" id="PF05185">
    <property type="entry name" value="PRMT5"/>
    <property type="match status" value="1"/>
</dbReference>
<gene>
    <name evidence="2" type="ORF">RND81_13G051500</name>
</gene>
<reference evidence="2" key="1">
    <citation type="submission" date="2024-03" db="EMBL/GenBank/DDBJ databases">
        <title>WGS assembly of Saponaria officinalis var. Norfolk2.</title>
        <authorList>
            <person name="Jenkins J."/>
            <person name="Shu S."/>
            <person name="Grimwood J."/>
            <person name="Barry K."/>
            <person name="Goodstein D."/>
            <person name="Schmutz J."/>
            <person name="Leebens-Mack J."/>
            <person name="Osbourn A."/>
        </authorList>
    </citation>
    <scope>NUCLEOTIDE SEQUENCE [LARGE SCALE GENOMIC DNA]</scope>
    <source>
        <strain evidence="2">JIC</strain>
    </source>
</reference>